<proteinExistence type="predicted"/>
<dbReference type="PANTHER" id="PTHR34211:SF3">
    <property type="entry name" value="CALCINEURIN-LIKE METALLO-PHOSPHOESTERASE SUPERFAMILY PROTEIN"/>
    <property type="match status" value="1"/>
</dbReference>
<organism evidence="1 2">
    <name type="scientific">Eleusine coracana subsp. coracana</name>
    <dbReference type="NCBI Taxonomy" id="191504"/>
    <lineage>
        <taxon>Eukaryota</taxon>
        <taxon>Viridiplantae</taxon>
        <taxon>Streptophyta</taxon>
        <taxon>Embryophyta</taxon>
        <taxon>Tracheophyta</taxon>
        <taxon>Spermatophyta</taxon>
        <taxon>Magnoliopsida</taxon>
        <taxon>Liliopsida</taxon>
        <taxon>Poales</taxon>
        <taxon>Poaceae</taxon>
        <taxon>PACMAD clade</taxon>
        <taxon>Chloridoideae</taxon>
        <taxon>Cynodonteae</taxon>
        <taxon>Eleusininae</taxon>
        <taxon>Eleusine</taxon>
    </lineage>
</organism>
<dbReference type="PANTHER" id="PTHR34211">
    <property type="entry name" value="CALCINEURIN-LIKE METALLO-PHOSPHOESTERASE SUPERFAMILY PROTEIN"/>
    <property type="match status" value="1"/>
</dbReference>
<reference evidence="1" key="2">
    <citation type="submission" date="2021-12" db="EMBL/GenBank/DDBJ databases">
        <title>Resequencing data analysis of finger millet.</title>
        <authorList>
            <person name="Hatakeyama M."/>
            <person name="Aluri S."/>
            <person name="Balachadran M.T."/>
            <person name="Sivarajan S.R."/>
            <person name="Poveda L."/>
            <person name="Shimizu-Inatsugi R."/>
            <person name="Schlapbach R."/>
            <person name="Sreeman S.M."/>
            <person name="Shimizu K.K."/>
        </authorList>
    </citation>
    <scope>NUCLEOTIDE SEQUENCE</scope>
</reference>
<gene>
    <name evidence="1" type="primary">ga16666</name>
    <name evidence="1" type="ORF">PR202_ga16666</name>
</gene>
<dbReference type="Proteomes" id="UP001054889">
    <property type="component" value="Unassembled WGS sequence"/>
</dbReference>
<keyword evidence="2" id="KW-1185">Reference proteome</keyword>
<reference evidence="1" key="1">
    <citation type="journal article" date="2018" name="DNA Res.">
        <title>Multiple hybrid de novo genome assembly of finger millet, an orphan allotetraploid crop.</title>
        <authorList>
            <person name="Hatakeyama M."/>
            <person name="Aluri S."/>
            <person name="Balachadran M.T."/>
            <person name="Sivarajan S.R."/>
            <person name="Patrignani A."/>
            <person name="Gruter S."/>
            <person name="Poveda L."/>
            <person name="Shimizu-Inatsugi R."/>
            <person name="Baeten J."/>
            <person name="Francoijs K.J."/>
            <person name="Nataraja K.N."/>
            <person name="Reddy Y.A.N."/>
            <person name="Phadnis S."/>
            <person name="Ravikumar R.L."/>
            <person name="Schlapbach R."/>
            <person name="Sreeman S.M."/>
            <person name="Shimizu K.K."/>
        </authorList>
    </citation>
    <scope>NUCLEOTIDE SEQUENCE</scope>
</reference>
<sequence>MVPQGGKHCFGCLNKNLLSCDVNNWVLSMNQVPKEWMLDPDWDMEPKQPFQMSYTRKFPSKWRSASGLDPINSVRIVDKFVIPRTPLSHTLRET</sequence>
<evidence type="ECO:0000313" key="1">
    <source>
        <dbReference type="EMBL" id="GJM99556.1"/>
    </source>
</evidence>
<dbReference type="EMBL" id="BQKI01000007">
    <property type="protein sequence ID" value="GJM99556.1"/>
    <property type="molecule type" value="Genomic_DNA"/>
</dbReference>
<protein>
    <submittedName>
        <fullName evidence="1">Uncharacterized protein</fullName>
    </submittedName>
</protein>
<accession>A0AAV5CNH3</accession>
<comment type="caution">
    <text evidence="1">The sequence shown here is derived from an EMBL/GenBank/DDBJ whole genome shotgun (WGS) entry which is preliminary data.</text>
</comment>
<dbReference type="AlphaFoldDB" id="A0AAV5CNH3"/>
<name>A0AAV5CNH3_ELECO</name>
<evidence type="ECO:0000313" key="2">
    <source>
        <dbReference type="Proteomes" id="UP001054889"/>
    </source>
</evidence>